<dbReference type="Proteomes" id="UP000034736">
    <property type="component" value="Unassembled WGS sequence"/>
</dbReference>
<organism evidence="2 3">
    <name type="scientific">Candidatus Giovannonibacteria bacterium GW2011_GWA2_44_13b</name>
    <dbReference type="NCBI Taxonomy" id="1618647"/>
    <lineage>
        <taxon>Bacteria</taxon>
        <taxon>Candidatus Giovannoniibacteriota</taxon>
    </lineage>
</organism>
<evidence type="ECO:0000313" key="2">
    <source>
        <dbReference type="EMBL" id="KKT42337.1"/>
    </source>
</evidence>
<protein>
    <submittedName>
        <fullName evidence="2">Uncharacterized protein</fullName>
    </submittedName>
</protein>
<keyword evidence="1" id="KW-0472">Membrane</keyword>
<reference evidence="2 3" key="1">
    <citation type="journal article" date="2015" name="Nature">
        <title>rRNA introns, odd ribosomes, and small enigmatic genomes across a large radiation of phyla.</title>
        <authorList>
            <person name="Brown C.T."/>
            <person name="Hug L.A."/>
            <person name="Thomas B.C."/>
            <person name="Sharon I."/>
            <person name="Castelle C.J."/>
            <person name="Singh A."/>
            <person name="Wilkins M.J."/>
            <person name="Williams K.H."/>
            <person name="Banfield J.F."/>
        </authorList>
    </citation>
    <scope>NUCLEOTIDE SEQUENCE [LARGE SCALE GENOMIC DNA]</scope>
</reference>
<dbReference type="STRING" id="1618647.UW30_C0001G0062"/>
<name>A0A0G1JE88_9BACT</name>
<dbReference type="EMBL" id="LCHU01000001">
    <property type="protein sequence ID" value="KKT42337.1"/>
    <property type="molecule type" value="Genomic_DNA"/>
</dbReference>
<comment type="caution">
    <text evidence="2">The sequence shown here is derived from an EMBL/GenBank/DDBJ whole genome shotgun (WGS) entry which is preliminary data.</text>
</comment>
<sequence length="60" mass="7123">MDSAFFMIKILIVFLTIFVLSLIRFWPTSNIFGESRINSLEYFGDCWQGDVRICDYDLFD</sequence>
<keyword evidence="1" id="KW-1133">Transmembrane helix</keyword>
<dbReference type="AlphaFoldDB" id="A0A0G1JE88"/>
<gene>
    <name evidence="2" type="ORF">UW30_C0001G0062</name>
</gene>
<proteinExistence type="predicted"/>
<feature type="transmembrane region" description="Helical" evidence="1">
    <location>
        <begin position="6"/>
        <end position="26"/>
    </location>
</feature>
<evidence type="ECO:0000313" key="3">
    <source>
        <dbReference type="Proteomes" id="UP000034736"/>
    </source>
</evidence>
<keyword evidence="1" id="KW-0812">Transmembrane</keyword>
<accession>A0A0G1JE88</accession>
<evidence type="ECO:0000256" key="1">
    <source>
        <dbReference type="SAM" id="Phobius"/>
    </source>
</evidence>